<feature type="region of interest" description="Disordered" evidence="1">
    <location>
        <begin position="1"/>
        <end position="67"/>
    </location>
</feature>
<dbReference type="OrthoDB" id="276388at2759"/>
<gene>
    <name evidence="2" type="ORF">OCU04_001970</name>
</gene>
<sequence>MNSYSPPPAYSETYESPQPRDGAKQPSQIRRKPLTPRLKTATSSEGDINTSTKHSQDIQGNGKTEGHGYINHAPAPVLKLQAVYPIVADFETQTSTNIERTICTPAGPQRSPSSESLSKITIETSSEPSSTPIASSYVSNAFREARHFSGGLIAHPSESTKHFSILRHSHGLVFYQGCSTTLTVSIFSDAPLPAGRQVWLQNKGWSGNTGMRLKAFVGNNGSWLNVTPGMSISADQLKESDERAWQRDIKKFLKKTKHPKHILRETLVVRIPVEASDGYFHLVLCSDEKKKVLCPSPVFRILSASTSPSSVRGASLSTLPLELGAMAMTAYANKTIGRMITPATSAAEKVVHPFMPSLARQEAAIALYGKSGTEDMVTSTVVNGNIRYQGIRSFSCNQARSEDNELGPRPPYPICFIARSEIQIGDGDYFSMPTMKLLGIAEHISHQLRGHYFAWVRQRPIRGQENTDANIWSQTVISSLPIQASDLPKATIAQASRRIFKIHFISDFFEAQAYDMKNLDIKIMGFLRPDTTSNSPLKDVILEEELVASLNDIIFAQQILDQPIFAPEMEDLQRWDMRERAITGYADVR</sequence>
<feature type="compositionally biased region" description="Polar residues" evidence="1">
    <location>
        <begin position="40"/>
        <end position="62"/>
    </location>
</feature>
<feature type="compositionally biased region" description="Low complexity" evidence="1">
    <location>
        <begin position="118"/>
        <end position="133"/>
    </location>
</feature>
<protein>
    <recommendedName>
        <fullName evidence="4">Riboflavin kinase</fullName>
    </recommendedName>
</protein>
<comment type="caution">
    <text evidence="2">The sequence shown here is derived from an EMBL/GenBank/DDBJ whole genome shotgun (WGS) entry which is preliminary data.</text>
</comment>
<reference evidence="2" key="1">
    <citation type="submission" date="2022-11" db="EMBL/GenBank/DDBJ databases">
        <title>Genome Resource of Sclerotinia nivalis Strain SnTB1, a Plant Pathogen Isolated from American Ginseng.</title>
        <authorList>
            <person name="Fan S."/>
        </authorList>
    </citation>
    <scope>NUCLEOTIDE SEQUENCE</scope>
    <source>
        <strain evidence="2">SnTB1</strain>
    </source>
</reference>
<evidence type="ECO:0000313" key="3">
    <source>
        <dbReference type="Proteomes" id="UP001152300"/>
    </source>
</evidence>
<evidence type="ECO:0008006" key="4">
    <source>
        <dbReference type="Google" id="ProtNLM"/>
    </source>
</evidence>
<dbReference type="Proteomes" id="UP001152300">
    <property type="component" value="Unassembled WGS sequence"/>
</dbReference>
<evidence type="ECO:0000256" key="1">
    <source>
        <dbReference type="SAM" id="MobiDB-lite"/>
    </source>
</evidence>
<name>A0A9X0AZU8_9HELO</name>
<organism evidence="2 3">
    <name type="scientific">Sclerotinia nivalis</name>
    <dbReference type="NCBI Taxonomy" id="352851"/>
    <lineage>
        <taxon>Eukaryota</taxon>
        <taxon>Fungi</taxon>
        <taxon>Dikarya</taxon>
        <taxon>Ascomycota</taxon>
        <taxon>Pezizomycotina</taxon>
        <taxon>Leotiomycetes</taxon>
        <taxon>Helotiales</taxon>
        <taxon>Sclerotiniaceae</taxon>
        <taxon>Sclerotinia</taxon>
    </lineage>
</organism>
<feature type="region of interest" description="Disordered" evidence="1">
    <location>
        <begin position="99"/>
        <end position="133"/>
    </location>
</feature>
<dbReference type="AlphaFoldDB" id="A0A9X0AZU8"/>
<keyword evidence="3" id="KW-1185">Reference proteome</keyword>
<evidence type="ECO:0000313" key="2">
    <source>
        <dbReference type="EMBL" id="KAJ8071649.1"/>
    </source>
</evidence>
<dbReference type="EMBL" id="JAPEIS010000001">
    <property type="protein sequence ID" value="KAJ8071649.1"/>
    <property type="molecule type" value="Genomic_DNA"/>
</dbReference>
<proteinExistence type="predicted"/>
<accession>A0A9X0AZU8</accession>